<dbReference type="CDD" id="cd11041">
    <property type="entry name" value="CYP503A1-like"/>
    <property type="match status" value="1"/>
</dbReference>
<dbReference type="GO" id="GO:0020037">
    <property type="term" value="F:heme binding"/>
    <property type="evidence" value="ECO:0007669"/>
    <property type="project" value="InterPro"/>
</dbReference>
<evidence type="ECO:0000256" key="1">
    <source>
        <dbReference type="ARBA" id="ARBA00001971"/>
    </source>
</evidence>
<name>A0A2V1CYW6_9PLEO</name>
<comment type="cofactor">
    <cofactor evidence="1 7">
        <name>heme</name>
        <dbReference type="ChEBI" id="CHEBI:30413"/>
    </cofactor>
</comment>
<keyword evidence="9" id="KW-0812">Transmembrane</keyword>
<dbReference type="GO" id="GO:0016705">
    <property type="term" value="F:oxidoreductase activity, acting on paired donors, with incorporation or reduction of molecular oxygen"/>
    <property type="evidence" value="ECO:0007669"/>
    <property type="project" value="InterPro"/>
</dbReference>
<gene>
    <name evidence="10" type="ORF">DM02DRAFT_722479</name>
</gene>
<feature type="binding site" description="axial binding residue" evidence="7">
    <location>
        <position position="448"/>
    </location>
    <ligand>
        <name>heme</name>
        <dbReference type="ChEBI" id="CHEBI:30413"/>
    </ligand>
    <ligandPart>
        <name>Fe</name>
        <dbReference type="ChEBI" id="CHEBI:18248"/>
    </ligandPart>
</feature>
<keyword evidence="8" id="KW-0503">Monooxygenase</keyword>
<dbReference type="InterPro" id="IPR017972">
    <property type="entry name" value="Cyt_P450_CS"/>
</dbReference>
<dbReference type="GO" id="GO:0005506">
    <property type="term" value="F:iron ion binding"/>
    <property type="evidence" value="ECO:0007669"/>
    <property type="project" value="InterPro"/>
</dbReference>
<dbReference type="InterPro" id="IPR001128">
    <property type="entry name" value="Cyt_P450"/>
</dbReference>
<evidence type="ECO:0000256" key="5">
    <source>
        <dbReference type="ARBA" id="ARBA00023002"/>
    </source>
</evidence>
<comment type="similarity">
    <text evidence="3 8">Belongs to the cytochrome P450 family.</text>
</comment>
<dbReference type="OrthoDB" id="1844152at2759"/>
<dbReference type="GO" id="GO:0004497">
    <property type="term" value="F:monooxygenase activity"/>
    <property type="evidence" value="ECO:0007669"/>
    <property type="project" value="UniProtKB-KW"/>
</dbReference>
<sequence>METQLFAIPTYTAQTFVFASVVFAIFACLPVLDYRIKLSKLPVIGVHSSGEKQRQFFLTSAKKIYTDGYRKFKHTVFRIASWDDDDVVIVPPSMLSELRKLPDDVLSFSEATSRVLESKYTGVSGDLSVLAHCVQADLTPALTRMNAEILDEVEIAMERFLPRENSTAVQIYDTLAYIVAQVSGRLFVGPELCRDSDYIDCAVKYSLEIFTAAGAIKKLRPWLRPLLGSRVPEVKLLWDRERRAMDMIGSLIRQRQEAEKADPAWQKPDDMMQWLMARSNESLAKLTNRQLVLTFAAIHTTTTAATNVLYTLAATPEYIPELREEVRGVLAENGGVLTTKALQQMLKLDSYMREVNRYYPIGLITFNRRALKPFTLSNGQRIPAGVTVGAVAFAVYDDPDPNSDVYKFDGFRHYKQRINARAAGAQARTQFVAANEDNMAFGYGRHACPGRFFAANEIKIILARLLLDYDISMPDGLTERHAQLMSGNFCSPDPKKVVVLKRVQV</sequence>
<keyword evidence="9" id="KW-1133">Transmembrane helix</keyword>
<evidence type="ECO:0000256" key="4">
    <source>
        <dbReference type="ARBA" id="ARBA00022723"/>
    </source>
</evidence>
<dbReference type="SUPFAM" id="SSF48264">
    <property type="entry name" value="Cytochrome P450"/>
    <property type="match status" value="1"/>
</dbReference>
<dbReference type="PRINTS" id="PR00465">
    <property type="entry name" value="EP450IV"/>
</dbReference>
<keyword evidence="9" id="KW-0472">Membrane</keyword>
<evidence type="ECO:0000256" key="8">
    <source>
        <dbReference type="RuleBase" id="RU000461"/>
    </source>
</evidence>
<protein>
    <submittedName>
        <fullName evidence="10">Ent-kaurene oxidase</fullName>
    </submittedName>
</protein>
<keyword evidence="11" id="KW-1185">Reference proteome</keyword>
<organism evidence="10 11">
    <name type="scientific">Periconia macrospinosa</name>
    <dbReference type="NCBI Taxonomy" id="97972"/>
    <lineage>
        <taxon>Eukaryota</taxon>
        <taxon>Fungi</taxon>
        <taxon>Dikarya</taxon>
        <taxon>Ascomycota</taxon>
        <taxon>Pezizomycotina</taxon>
        <taxon>Dothideomycetes</taxon>
        <taxon>Pleosporomycetidae</taxon>
        <taxon>Pleosporales</taxon>
        <taxon>Massarineae</taxon>
        <taxon>Periconiaceae</taxon>
        <taxon>Periconia</taxon>
    </lineage>
</organism>
<dbReference type="AlphaFoldDB" id="A0A2V1CYW6"/>
<keyword evidence="5 8" id="KW-0560">Oxidoreductase</keyword>
<keyword evidence="6 7" id="KW-0408">Iron</keyword>
<dbReference type="PANTHER" id="PTHR46206">
    <property type="entry name" value="CYTOCHROME P450"/>
    <property type="match status" value="1"/>
</dbReference>
<dbReference type="Proteomes" id="UP000244855">
    <property type="component" value="Unassembled WGS sequence"/>
</dbReference>
<dbReference type="PANTHER" id="PTHR46206:SF7">
    <property type="entry name" value="P450, PUTATIVE (EUROFUNG)-RELATED"/>
    <property type="match status" value="1"/>
</dbReference>
<dbReference type="EMBL" id="KZ806031">
    <property type="protein sequence ID" value="PVH90932.1"/>
    <property type="molecule type" value="Genomic_DNA"/>
</dbReference>
<reference evidence="10 11" key="1">
    <citation type="journal article" date="2018" name="Sci. Rep.">
        <title>Comparative genomics provides insights into the lifestyle and reveals functional heterogeneity of dark septate endophytic fungi.</title>
        <authorList>
            <person name="Knapp D.G."/>
            <person name="Nemeth J.B."/>
            <person name="Barry K."/>
            <person name="Hainaut M."/>
            <person name="Henrissat B."/>
            <person name="Johnson J."/>
            <person name="Kuo A."/>
            <person name="Lim J.H.P."/>
            <person name="Lipzen A."/>
            <person name="Nolan M."/>
            <person name="Ohm R.A."/>
            <person name="Tamas L."/>
            <person name="Grigoriev I.V."/>
            <person name="Spatafora J.W."/>
            <person name="Nagy L.G."/>
            <person name="Kovacs G.M."/>
        </authorList>
    </citation>
    <scope>NUCLEOTIDE SEQUENCE [LARGE SCALE GENOMIC DNA]</scope>
    <source>
        <strain evidence="10 11">DSE2036</strain>
    </source>
</reference>
<dbReference type="Pfam" id="PF00067">
    <property type="entry name" value="p450"/>
    <property type="match status" value="1"/>
</dbReference>
<keyword evidence="4 7" id="KW-0479">Metal-binding</keyword>
<dbReference type="Gene3D" id="1.10.630.10">
    <property type="entry name" value="Cytochrome P450"/>
    <property type="match status" value="1"/>
</dbReference>
<accession>A0A2V1CYW6</accession>
<dbReference type="InterPro" id="IPR036396">
    <property type="entry name" value="Cyt_P450_sf"/>
</dbReference>
<feature type="transmembrane region" description="Helical" evidence="9">
    <location>
        <begin position="12"/>
        <end position="32"/>
    </location>
</feature>
<keyword evidence="7 8" id="KW-0349">Heme</keyword>
<evidence type="ECO:0000313" key="10">
    <source>
        <dbReference type="EMBL" id="PVH90932.1"/>
    </source>
</evidence>
<evidence type="ECO:0000256" key="7">
    <source>
        <dbReference type="PIRSR" id="PIRSR602403-1"/>
    </source>
</evidence>
<evidence type="ECO:0000256" key="9">
    <source>
        <dbReference type="SAM" id="Phobius"/>
    </source>
</evidence>
<proteinExistence type="inferred from homology"/>
<evidence type="ECO:0000256" key="6">
    <source>
        <dbReference type="ARBA" id="ARBA00023004"/>
    </source>
</evidence>
<evidence type="ECO:0000313" key="11">
    <source>
        <dbReference type="Proteomes" id="UP000244855"/>
    </source>
</evidence>
<dbReference type="STRING" id="97972.A0A2V1CYW6"/>
<dbReference type="InterPro" id="IPR002403">
    <property type="entry name" value="Cyt_P450_E_grp-IV"/>
</dbReference>
<dbReference type="PROSITE" id="PS00086">
    <property type="entry name" value="CYTOCHROME_P450"/>
    <property type="match status" value="1"/>
</dbReference>
<evidence type="ECO:0000256" key="3">
    <source>
        <dbReference type="ARBA" id="ARBA00010617"/>
    </source>
</evidence>
<evidence type="ECO:0000256" key="2">
    <source>
        <dbReference type="ARBA" id="ARBA00004685"/>
    </source>
</evidence>
<comment type="pathway">
    <text evidence="2">Mycotoxin biosynthesis.</text>
</comment>